<proteinExistence type="inferred from homology"/>
<dbReference type="InterPro" id="IPR036249">
    <property type="entry name" value="Thioredoxin-like_sf"/>
</dbReference>
<dbReference type="Pfam" id="PF03960">
    <property type="entry name" value="ArsC"/>
    <property type="match status" value="1"/>
</dbReference>
<evidence type="ECO:0000256" key="1">
    <source>
        <dbReference type="PROSITE-ProRule" id="PRU01282"/>
    </source>
</evidence>
<dbReference type="OrthoDB" id="9794155at2"/>
<organism evidence="2 3">
    <name type="scientific">Clostridium cavendishii DSM 21758</name>
    <dbReference type="NCBI Taxonomy" id="1121302"/>
    <lineage>
        <taxon>Bacteria</taxon>
        <taxon>Bacillati</taxon>
        <taxon>Bacillota</taxon>
        <taxon>Clostridia</taxon>
        <taxon>Eubacteriales</taxon>
        <taxon>Clostridiaceae</taxon>
        <taxon>Clostridium</taxon>
    </lineage>
</organism>
<dbReference type="InterPro" id="IPR006504">
    <property type="entry name" value="Tscrpt_reg_Spx/MgsR"/>
</dbReference>
<dbReference type="CDD" id="cd03036">
    <property type="entry name" value="ArsC_like"/>
    <property type="match status" value="1"/>
</dbReference>
<dbReference type="PROSITE" id="PS51353">
    <property type="entry name" value="ARSC"/>
    <property type="match status" value="1"/>
</dbReference>
<dbReference type="AlphaFoldDB" id="A0A1M6M051"/>
<dbReference type="EMBL" id="FQZB01000010">
    <property type="protein sequence ID" value="SHJ76871.1"/>
    <property type="molecule type" value="Genomic_DNA"/>
</dbReference>
<dbReference type="InterPro" id="IPR006660">
    <property type="entry name" value="Arsenate_reductase-like"/>
</dbReference>
<dbReference type="PANTHER" id="PTHR30041:SF8">
    <property type="entry name" value="PROTEIN YFFB"/>
    <property type="match status" value="1"/>
</dbReference>
<dbReference type="STRING" id="1121302.SAMN02745163_02551"/>
<name>A0A1M6M051_9CLOT</name>
<sequence length="118" mass="13883">MSYLFLEYAKCSTCRKAKKFLQEKGVDFIDRPIVEEKPTRKELETWYKKSGLPINKFFNTSGRLYKEMNLKDKVKEASEDELLELLATDGMLVKRPIIVKDDIVLVGFKEEQWEQSVK</sequence>
<evidence type="ECO:0000313" key="3">
    <source>
        <dbReference type="Proteomes" id="UP000184310"/>
    </source>
</evidence>
<keyword evidence="3" id="KW-1185">Reference proteome</keyword>
<comment type="similarity">
    <text evidence="1">Belongs to the ArsC family.</text>
</comment>
<dbReference type="Gene3D" id="3.40.30.10">
    <property type="entry name" value="Glutaredoxin"/>
    <property type="match status" value="1"/>
</dbReference>
<dbReference type="NCBIfam" id="TIGR01617">
    <property type="entry name" value="arsC_related"/>
    <property type="match status" value="1"/>
</dbReference>
<dbReference type="SUPFAM" id="SSF52833">
    <property type="entry name" value="Thioredoxin-like"/>
    <property type="match status" value="1"/>
</dbReference>
<protein>
    <submittedName>
        <fullName evidence="2">Arsenate reductase</fullName>
    </submittedName>
</protein>
<evidence type="ECO:0000313" key="2">
    <source>
        <dbReference type="EMBL" id="SHJ76871.1"/>
    </source>
</evidence>
<dbReference type="PANTHER" id="PTHR30041">
    <property type="entry name" value="ARSENATE REDUCTASE"/>
    <property type="match status" value="1"/>
</dbReference>
<gene>
    <name evidence="2" type="ORF">SAMN02745163_02551</name>
</gene>
<dbReference type="RefSeq" id="WP_072988096.1">
    <property type="nucleotide sequence ID" value="NZ_FQZB01000010.1"/>
</dbReference>
<dbReference type="Proteomes" id="UP000184310">
    <property type="component" value="Unassembled WGS sequence"/>
</dbReference>
<accession>A0A1M6M051</accession>
<reference evidence="2 3" key="1">
    <citation type="submission" date="2016-11" db="EMBL/GenBank/DDBJ databases">
        <authorList>
            <person name="Jaros S."/>
            <person name="Januszkiewicz K."/>
            <person name="Wedrychowicz H."/>
        </authorList>
    </citation>
    <scope>NUCLEOTIDE SEQUENCE [LARGE SCALE GENOMIC DNA]</scope>
    <source>
        <strain evidence="2 3">DSM 21758</strain>
    </source>
</reference>